<keyword evidence="3" id="KW-1185">Reference proteome</keyword>
<gene>
    <name evidence="2" type="ORF">PLEPLA_LOCUS78</name>
</gene>
<feature type="region of interest" description="Disordered" evidence="1">
    <location>
        <begin position="151"/>
        <end position="174"/>
    </location>
</feature>
<name>A0A9N7TG08_PLEPL</name>
<protein>
    <submittedName>
        <fullName evidence="2">Uncharacterized protein</fullName>
    </submittedName>
</protein>
<organism evidence="2 3">
    <name type="scientific">Pleuronectes platessa</name>
    <name type="common">European plaice</name>
    <dbReference type="NCBI Taxonomy" id="8262"/>
    <lineage>
        <taxon>Eukaryota</taxon>
        <taxon>Metazoa</taxon>
        <taxon>Chordata</taxon>
        <taxon>Craniata</taxon>
        <taxon>Vertebrata</taxon>
        <taxon>Euteleostomi</taxon>
        <taxon>Actinopterygii</taxon>
        <taxon>Neopterygii</taxon>
        <taxon>Teleostei</taxon>
        <taxon>Neoteleostei</taxon>
        <taxon>Acanthomorphata</taxon>
        <taxon>Carangaria</taxon>
        <taxon>Pleuronectiformes</taxon>
        <taxon>Pleuronectoidei</taxon>
        <taxon>Pleuronectidae</taxon>
        <taxon>Pleuronectes</taxon>
    </lineage>
</organism>
<feature type="region of interest" description="Disordered" evidence="1">
    <location>
        <begin position="1"/>
        <end position="48"/>
    </location>
</feature>
<dbReference type="AlphaFoldDB" id="A0A9N7TG08"/>
<accession>A0A9N7TG08</accession>
<comment type="caution">
    <text evidence="2">The sequence shown here is derived from an EMBL/GenBank/DDBJ whole genome shotgun (WGS) entry which is preliminary data.</text>
</comment>
<dbReference type="EMBL" id="CADEAL010000001">
    <property type="protein sequence ID" value="CAB1412387.1"/>
    <property type="molecule type" value="Genomic_DNA"/>
</dbReference>
<evidence type="ECO:0000313" key="2">
    <source>
        <dbReference type="EMBL" id="CAB1412387.1"/>
    </source>
</evidence>
<dbReference type="Proteomes" id="UP001153269">
    <property type="component" value="Unassembled WGS sequence"/>
</dbReference>
<evidence type="ECO:0000313" key="3">
    <source>
        <dbReference type="Proteomes" id="UP001153269"/>
    </source>
</evidence>
<sequence>MVLTLQQTRSQEQGRDPGVCRGHNRVRGQPDKRPCDSAEVTGATASPGYAQSVLAALSPRSPGSSWEDSKAFPHHIGFEIPPVSSVSTLGCPPGWGGIPAQDPQTNSTVDVKERWFHSELPPDVWAPHPNQIFYKRPILLTRKAPTRALRLRSPISPPREQHPVGMSGIPHNKD</sequence>
<feature type="compositionally biased region" description="Polar residues" evidence="1">
    <location>
        <begin position="1"/>
        <end position="11"/>
    </location>
</feature>
<reference evidence="2" key="1">
    <citation type="submission" date="2020-03" db="EMBL/GenBank/DDBJ databases">
        <authorList>
            <person name="Weist P."/>
        </authorList>
    </citation>
    <scope>NUCLEOTIDE SEQUENCE</scope>
</reference>
<proteinExistence type="predicted"/>
<evidence type="ECO:0000256" key="1">
    <source>
        <dbReference type="SAM" id="MobiDB-lite"/>
    </source>
</evidence>